<dbReference type="EMBL" id="JBHEZZ010000010">
    <property type="protein sequence ID" value="MFC1403379.1"/>
    <property type="molecule type" value="Genomic_DNA"/>
</dbReference>
<organism evidence="2 3">
    <name type="scientific">Streptacidiphilus cavernicola</name>
    <dbReference type="NCBI Taxonomy" id="3342716"/>
    <lineage>
        <taxon>Bacteria</taxon>
        <taxon>Bacillati</taxon>
        <taxon>Actinomycetota</taxon>
        <taxon>Actinomycetes</taxon>
        <taxon>Kitasatosporales</taxon>
        <taxon>Streptomycetaceae</taxon>
        <taxon>Streptacidiphilus</taxon>
    </lineage>
</organism>
<keyword evidence="1" id="KW-0472">Membrane</keyword>
<feature type="transmembrane region" description="Helical" evidence="1">
    <location>
        <begin position="265"/>
        <end position="285"/>
    </location>
</feature>
<protein>
    <submittedName>
        <fullName evidence="2">DUF3592 domain-containing protein</fullName>
    </submittedName>
</protein>
<proteinExistence type="predicted"/>
<keyword evidence="1" id="KW-0812">Transmembrane</keyword>
<reference evidence="2 3" key="1">
    <citation type="submission" date="2024-09" db="EMBL/GenBank/DDBJ databases">
        <authorList>
            <person name="Lee S.D."/>
        </authorList>
    </citation>
    <scope>NUCLEOTIDE SEQUENCE [LARGE SCALE GENOMIC DNA]</scope>
    <source>
        <strain evidence="2 3">N1-5</strain>
    </source>
</reference>
<evidence type="ECO:0000313" key="2">
    <source>
        <dbReference type="EMBL" id="MFC1403379.1"/>
    </source>
</evidence>
<dbReference type="Proteomes" id="UP001592528">
    <property type="component" value="Unassembled WGS sequence"/>
</dbReference>
<keyword evidence="1" id="KW-1133">Transmembrane helix</keyword>
<comment type="caution">
    <text evidence="2">The sequence shown here is derived from an EMBL/GenBank/DDBJ whole genome shotgun (WGS) entry which is preliminary data.</text>
</comment>
<name>A0ABV6UPJ7_9ACTN</name>
<evidence type="ECO:0000256" key="1">
    <source>
        <dbReference type="SAM" id="Phobius"/>
    </source>
</evidence>
<evidence type="ECO:0000313" key="3">
    <source>
        <dbReference type="Proteomes" id="UP001592528"/>
    </source>
</evidence>
<dbReference type="RefSeq" id="WP_030254924.1">
    <property type="nucleotide sequence ID" value="NZ_JBHEZZ010000010.1"/>
</dbReference>
<gene>
    <name evidence="2" type="ORF">ACEZDJ_19000</name>
</gene>
<accession>A0ABV6UPJ7</accession>
<sequence>MGWHGCLALWCAVFGALALLGYGRSLAGVTRAQRAVRVTGRIERVREPRHGSSGSDGIPVVVSFQDPSTGQEFTVTNDGEHGDRVSTAWTGREIGIRYPPGRPHAFKFTGDLQAGRRGLGGPNCAVFLVYAGLVALAAVDWGWPWALLGFGGPWTLCGVCYLPQNASELSRRIDTLSSSGGVPGRVVAVLRDVRTDEDGHTTTSDTPVVAFTTHEGTAVTAYCSSGLPDPAGSYGRDVTIHYSPADPAVFTADLAAEHRSRTSDLAWGVVALLIGVAALVVGAVMV</sequence>
<keyword evidence="3" id="KW-1185">Reference proteome</keyword>